<organism evidence="1 2">
    <name type="scientific">Holothuria leucospilota</name>
    <name type="common">Black long sea cucumber</name>
    <name type="synonym">Mertensiothuria leucospilota</name>
    <dbReference type="NCBI Taxonomy" id="206669"/>
    <lineage>
        <taxon>Eukaryota</taxon>
        <taxon>Metazoa</taxon>
        <taxon>Echinodermata</taxon>
        <taxon>Eleutherozoa</taxon>
        <taxon>Echinozoa</taxon>
        <taxon>Holothuroidea</taxon>
        <taxon>Aspidochirotacea</taxon>
        <taxon>Aspidochirotida</taxon>
        <taxon>Holothuriidae</taxon>
        <taxon>Holothuria</taxon>
    </lineage>
</organism>
<accession>A0A9Q0YRR9</accession>
<gene>
    <name evidence="1" type="ORF">HOLleu_31365</name>
</gene>
<keyword evidence="2" id="KW-1185">Reference proteome</keyword>
<sequence>MTCYPYLYWPPSVLMARFPYLYPRPWLGTHTHDQLVPVPACTHAPIFTLHRGAANFQGFYCTFTYPMDSDSARTRVLWTRTRLGLGGYRTRNWPGLGSLESELARTRIRWTRLQPWRKNTVMGCVRLPQSLYGTKSSCKGYTSGTCNRCTELLKFTSRNPICDAPKLYICH</sequence>
<evidence type="ECO:0000313" key="1">
    <source>
        <dbReference type="EMBL" id="KAJ8026516.1"/>
    </source>
</evidence>
<comment type="caution">
    <text evidence="1">The sequence shown here is derived from an EMBL/GenBank/DDBJ whole genome shotgun (WGS) entry which is preliminary data.</text>
</comment>
<name>A0A9Q0YRR9_HOLLE</name>
<dbReference type="EMBL" id="JAIZAY010000016">
    <property type="protein sequence ID" value="KAJ8026516.1"/>
    <property type="molecule type" value="Genomic_DNA"/>
</dbReference>
<protein>
    <submittedName>
        <fullName evidence="1">Uncharacterized protein</fullName>
    </submittedName>
</protein>
<dbReference type="AlphaFoldDB" id="A0A9Q0YRR9"/>
<dbReference type="Proteomes" id="UP001152320">
    <property type="component" value="Chromosome 16"/>
</dbReference>
<evidence type="ECO:0000313" key="2">
    <source>
        <dbReference type="Proteomes" id="UP001152320"/>
    </source>
</evidence>
<reference evidence="1" key="1">
    <citation type="submission" date="2021-10" db="EMBL/GenBank/DDBJ databases">
        <title>Tropical sea cucumber genome reveals ecological adaptation and Cuvierian tubules defense mechanism.</title>
        <authorList>
            <person name="Chen T."/>
        </authorList>
    </citation>
    <scope>NUCLEOTIDE SEQUENCE</scope>
    <source>
        <strain evidence="1">Nanhai2018</strain>
        <tissue evidence="1">Muscle</tissue>
    </source>
</reference>
<proteinExistence type="predicted"/>